<name>A0A9X1B6I8_9GAMM</name>
<evidence type="ECO:0000313" key="1">
    <source>
        <dbReference type="EMBL" id="MBK1620747.1"/>
    </source>
</evidence>
<protein>
    <submittedName>
        <fullName evidence="1">Uncharacterized protein</fullName>
    </submittedName>
</protein>
<dbReference type="RefSeq" id="WP_200248091.1">
    <property type="nucleotide sequence ID" value="NZ_JAXUFI010000027.1"/>
</dbReference>
<sequence length="207" mass="23148">MQAFTHFSKHAFDRIAQRTQLRCEDIAHILDRKLALNTGRKPGLNRNHLLFYSIPDDDFFVAIQDELTGTIVTVLPLDYHANLAWNISSEDCASAKALCMNAAAEHAQSQRSSSATTFFIHGHFIDTEGKQKTKALQKINSVAYKNDLENLLSDQAIFSKLEGVAADKGIDIKKMFGITIRLGRKGTPRIIDLKAPPPNQAFQWPNI</sequence>
<reference evidence="1 2" key="1">
    <citation type="journal article" date="2020" name="Microorganisms">
        <title>Osmotic Adaptation and Compatible Solute Biosynthesis of Phototrophic Bacteria as Revealed from Genome Analyses.</title>
        <authorList>
            <person name="Imhoff J.F."/>
            <person name="Rahn T."/>
            <person name="Kunzel S."/>
            <person name="Keller A."/>
            <person name="Neulinger S.C."/>
        </authorList>
    </citation>
    <scope>NUCLEOTIDE SEQUENCE [LARGE SCALE GENOMIC DNA]</scope>
    <source>
        <strain evidence="1 2">DSM 25653</strain>
    </source>
</reference>
<evidence type="ECO:0000313" key="2">
    <source>
        <dbReference type="Proteomes" id="UP001138768"/>
    </source>
</evidence>
<dbReference type="EMBL" id="NRRY01000047">
    <property type="protein sequence ID" value="MBK1620747.1"/>
    <property type="molecule type" value="Genomic_DNA"/>
</dbReference>
<gene>
    <name evidence="1" type="ORF">CKO42_20395</name>
</gene>
<keyword evidence="2" id="KW-1185">Reference proteome</keyword>
<organism evidence="1 2">
    <name type="scientific">Lamprobacter modestohalophilus</name>
    <dbReference type="NCBI Taxonomy" id="1064514"/>
    <lineage>
        <taxon>Bacteria</taxon>
        <taxon>Pseudomonadati</taxon>
        <taxon>Pseudomonadota</taxon>
        <taxon>Gammaproteobacteria</taxon>
        <taxon>Chromatiales</taxon>
        <taxon>Chromatiaceae</taxon>
        <taxon>Lamprobacter</taxon>
    </lineage>
</organism>
<proteinExistence type="predicted"/>
<comment type="caution">
    <text evidence="1">The sequence shown here is derived from an EMBL/GenBank/DDBJ whole genome shotgun (WGS) entry which is preliminary data.</text>
</comment>
<accession>A0A9X1B6I8</accession>
<dbReference type="Proteomes" id="UP001138768">
    <property type="component" value="Unassembled WGS sequence"/>
</dbReference>
<dbReference type="AlphaFoldDB" id="A0A9X1B6I8"/>